<name>W4QWS3_HALA3</name>
<keyword evidence="1" id="KW-0812">Transmembrane</keyword>
<evidence type="ECO:0000313" key="3">
    <source>
        <dbReference type="Proteomes" id="UP000018896"/>
    </source>
</evidence>
<dbReference type="AlphaFoldDB" id="W4QWS3"/>
<keyword evidence="1" id="KW-1133">Transmembrane helix</keyword>
<sequence>MKNNHLIKAILLTFLILIITMFKVDVPILHKLLSLIIAGIASFKSIYFLSVLTSNAYKKFENEMTK</sequence>
<dbReference type="RefSeq" id="WP_035665319.1">
    <property type="nucleotide sequence ID" value="NZ_BAUV01000023.1"/>
</dbReference>
<gene>
    <name evidence="2" type="ORF">JCM9157_2907</name>
</gene>
<evidence type="ECO:0000313" key="2">
    <source>
        <dbReference type="EMBL" id="GAE35774.1"/>
    </source>
</evidence>
<keyword evidence="1" id="KW-0472">Membrane</keyword>
<evidence type="ECO:0000256" key="1">
    <source>
        <dbReference type="SAM" id="Phobius"/>
    </source>
</evidence>
<dbReference type="EMBL" id="BAUV01000023">
    <property type="protein sequence ID" value="GAE35774.1"/>
    <property type="molecule type" value="Genomic_DNA"/>
</dbReference>
<dbReference type="Proteomes" id="UP000018896">
    <property type="component" value="Unassembled WGS sequence"/>
</dbReference>
<comment type="caution">
    <text evidence="2">The sequence shown here is derived from an EMBL/GenBank/DDBJ whole genome shotgun (WGS) entry which is preliminary data.</text>
</comment>
<accession>W4QWS3</accession>
<protein>
    <submittedName>
        <fullName evidence="2">Uncharacterized protein</fullName>
    </submittedName>
</protein>
<reference evidence="2 3" key="1">
    <citation type="journal article" date="2014" name="Genome Announc.">
        <title>Draft Genome Sequences of Three Alkaliphilic Bacillus Strains, Bacillus wakoensis JCM 9140T, Bacillus akibai JCM 9157T, and Bacillus hemicellulosilyticus JCM 9152T.</title>
        <authorList>
            <person name="Yuki M."/>
            <person name="Oshima K."/>
            <person name="Suda W."/>
            <person name="Oshida Y."/>
            <person name="Kitamura K."/>
            <person name="Iida T."/>
            <person name="Hattori M."/>
            <person name="Ohkuma M."/>
        </authorList>
    </citation>
    <scope>NUCLEOTIDE SEQUENCE [LARGE SCALE GENOMIC DNA]</scope>
    <source>
        <strain evidence="2 3">JCM 9157</strain>
    </source>
</reference>
<keyword evidence="3" id="KW-1185">Reference proteome</keyword>
<organism evidence="2 3">
    <name type="scientific">Halalkalibacter akibai (strain ATCC 43226 / DSM 21942 / CIP 109018 / JCM 9157 / 1139)</name>
    <name type="common">Bacillus akibai</name>
    <dbReference type="NCBI Taxonomy" id="1236973"/>
    <lineage>
        <taxon>Bacteria</taxon>
        <taxon>Bacillati</taxon>
        <taxon>Bacillota</taxon>
        <taxon>Bacilli</taxon>
        <taxon>Bacillales</taxon>
        <taxon>Bacillaceae</taxon>
        <taxon>Halalkalibacter</taxon>
    </lineage>
</organism>
<feature type="transmembrane region" description="Helical" evidence="1">
    <location>
        <begin position="32"/>
        <end position="57"/>
    </location>
</feature>
<feature type="transmembrane region" description="Helical" evidence="1">
    <location>
        <begin position="7"/>
        <end position="26"/>
    </location>
</feature>
<proteinExistence type="predicted"/>